<comment type="caution">
    <text evidence="1">The sequence shown here is derived from an EMBL/GenBank/DDBJ whole genome shotgun (WGS) entry which is preliminary data.</text>
</comment>
<dbReference type="Gene3D" id="2.60.40.10">
    <property type="entry name" value="Immunoglobulins"/>
    <property type="match status" value="3"/>
</dbReference>
<accession>A0AAW6SNM4</accession>
<organism evidence="1 2">
    <name type="scientific">Heyndrickxia oleronia</name>
    <dbReference type="NCBI Taxonomy" id="38875"/>
    <lineage>
        <taxon>Bacteria</taxon>
        <taxon>Bacillati</taxon>
        <taxon>Bacillota</taxon>
        <taxon>Bacilli</taxon>
        <taxon>Bacillales</taxon>
        <taxon>Bacillaceae</taxon>
        <taxon>Heyndrickxia</taxon>
    </lineage>
</organism>
<reference evidence="1" key="1">
    <citation type="submission" date="2023-03" db="EMBL/GenBank/DDBJ databases">
        <title>Bacterial isolates from washroom surfaces on a university campus.</title>
        <authorList>
            <person name="Holman D.B."/>
            <person name="Gzyl K.E."/>
            <person name="Taheri A.E."/>
        </authorList>
    </citation>
    <scope>NUCLEOTIDE SEQUENCE</scope>
    <source>
        <strain evidence="1">RD03</strain>
    </source>
</reference>
<sequence length="574" mass="61020">MAEGTLYSNRGQITNNYNGYMKIRVSEKFRLTSLGFGFSAAVSSLVTFEVLSSSFSSLAKSAKFYVTGSGNYYARQFDIILNPNVDYFIGVTAESGASNINLVGDNVASAQSITLDGVTISSYVGLYTSSGDLQNATAAPLTIIGGNRVNTAPTTPGAFTSPVSGTILKGGQSITITHGASTDAEGNAITYEVEASYNSGGFINIRSAAGTSFAYTLPTDKTKTSVQFRVRAKDSAGAYSGYQTSSVYTIVHNSNPTLTLSSPTDNVTLYETDTLNIEGYAADVDNGNIVNARYQLNGGTIRALATGISTGSNTIPFNKQLTFRGGKLYDGDTAVTDELAEGVAHQLKVWSEDDQGGKSPEQLRNFYVVPNRPPALTIDPFATKSDLIDADKVTISGTASDPDGNTVVVSYKLNKGLSTEVYRGKDGAWSFDLSLKDLVVGENTVAIEVVDSYNSKTSKTLKLNKNRIATPLLTSEVRYKIDPPSGTAKGVLLWVQRDVGLTVTADISMGLKNEQETYEAMTLTNTAPVSAGVVEDEFVFEASAEKDNIMLKLTLSRESADVNDAITLISGVLS</sequence>
<evidence type="ECO:0000313" key="1">
    <source>
        <dbReference type="EMBL" id="MDH5159808.1"/>
    </source>
</evidence>
<dbReference type="RefSeq" id="WP_280615650.1">
    <property type="nucleotide sequence ID" value="NZ_JAROYP010000001.1"/>
</dbReference>
<evidence type="ECO:0008006" key="3">
    <source>
        <dbReference type="Google" id="ProtNLM"/>
    </source>
</evidence>
<dbReference type="InterPro" id="IPR036116">
    <property type="entry name" value="FN3_sf"/>
</dbReference>
<proteinExistence type="predicted"/>
<dbReference type="Proteomes" id="UP001159179">
    <property type="component" value="Unassembled WGS sequence"/>
</dbReference>
<dbReference type="SUPFAM" id="SSF49265">
    <property type="entry name" value="Fibronectin type III"/>
    <property type="match status" value="1"/>
</dbReference>
<dbReference type="InterPro" id="IPR013783">
    <property type="entry name" value="Ig-like_fold"/>
</dbReference>
<name>A0AAW6SNM4_9BACI</name>
<dbReference type="EMBL" id="JAROYP010000001">
    <property type="protein sequence ID" value="MDH5159808.1"/>
    <property type="molecule type" value="Genomic_DNA"/>
</dbReference>
<gene>
    <name evidence="1" type="ORF">P5X88_02605</name>
</gene>
<evidence type="ECO:0000313" key="2">
    <source>
        <dbReference type="Proteomes" id="UP001159179"/>
    </source>
</evidence>
<dbReference type="AlphaFoldDB" id="A0AAW6SNM4"/>
<protein>
    <recommendedName>
        <fullName evidence="3">Bacterial Ig-like domain-containing protein</fullName>
    </recommendedName>
</protein>